<sequence>MALLSVSRIGLMLWQWEVIPEGGAITVLLYGLRFDFASVCGLLAPVLLLLSICSLLGALPRVLVWIVRVYLAAAGAFLIMNEAATPGFILEYGVRPNNIYVKYLIYPTEVIKTLWGGHKLELLLSLMLTAAALVACWYLSGWAFKRLSQQAQIVADYSKDSSAIASSSSSDATTTEPAAPTRRLRWLNRGLILAVVQLFLVLTIVPLGIRSTLGHRPLNPSMAAFCPSPLVNSLPVNSSYSAAYALAHLNDTQVSSDNIYKLLPENEVLAAAQEFSMRTPAKTWPACPLRQHIAPYQPGKLYNVVVVLEESMGADFVASLGGLPLTPELEKLKDHGWWFSNLYAAGHRSIRGIEAVTAGFPPSPLESIVKLPAPSATSSYASLAAIFKQKGYATTFVYGGESHFDNMRSYFLANGMDNVIEQKDYTNPQFVASWGVSDEDLFNRAHELFSEQYAAGQKFFAVIFSSSFHDPFDIPPGKVAIDDPKVEASPRNLAVKYADYALGQYMKKALSAEYGKDTVFLVIADHESKVRGQGAIPVNKFHIPGVIIAPSIEPHVDNRIVSQIDMPVTLLSLAGFSGAVPLVGQNLLLPNAKERAVMQYNDVFALYDQKGVISLTPQRPAEYFAYHDKKLTQTAADSDQQRLQLAAGMENVGPLFYQKDYASINCVTWDEQVAPAPASAAAPAAALTSSAASPTAQP</sequence>
<dbReference type="PANTHER" id="PTHR47371">
    <property type="entry name" value="LIPOTEICHOIC ACID SYNTHASE"/>
    <property type="match status" value="1"/>
</dbReference>
<dbReference type="InterPro" id="IPR000917">
    <property type="entry name" value="Sulfatase_N"/>
</dbReference>
<dbReference type="EMBL" id="JAHLFE010000118">
    <property type="protein sequence ID" value="MBU3844401.1"/>
    <property type="molecule type" value="Genomic_DNA"/>
</dbReference>
<reference evidence="11" key="2">
    <citation type="submission" date="2021-04" db="EMBL/GenBank/DDBJ databases">
        <authorList>
            <person name="Gilroy R."/>
        </authorList>
    </citation>
    <scope>NUCLEOTIDE SEQUENCE</scope>
    <source>
        <strain evidence="11">378</strain>
    </source>
</reference>
<evidence type="ECO:0000256" key="6">
    <source>
        <dbReference type="PIRSR" id="PIRSR005091-1"/>
    </source>
</evidence>
<dbReference type="InterPro" id="IPR012160">
    <property type="entry name" value="LtaS-like"/>
</dbReference>
<dbReference type="Gene3D" id="3.40.720.10">
    <property type="entry name" value="Alkaline Phosphatase, subunit A"/>
    <property type="match status" value="1"/>
</dbReference>
<dbReference type="InterPro" id="IPR050448">
    <property type="entry name" value="OpgB/LTA_synthase_biosynth"/>
</dbReference>
<dbReference type="AlphaFoldDB" id="A0A948TG39"/>
<dbReference type="Pfam" id="PF00884">
    <property type="entry name" value="Sulfatase"/>
    <property type="match status" value="1"/>
</dbReference>
<comment type="caution">
    <text evidence="11">The sequence shown here is derived from an EMBL/GenBank/DDBJ whole genome shotgun (WGS) entry which is preliminary data.</text>
</comment>
<evidence type="ECO:0000313" key="11">
    <source>
        <dbReference type="EMBL" id="MBU3844401.1"/>
    </source>
</evidence>
<evidence type="ECO:0000256" key="2">
    <source>
        <dbReference type="ARBA" id="ARBA00022475"/>
    </source>
</evidence>
<comment type="subcellular location">
    <subcellularLocation>
        <location evidence="1">Cell membrane</location>
        <topology evidence="1">Multi-pass membrane protein</topology>
    </subcellularLocation>
</comment>
<evidence type="ECO:0000256" key="3">
    <source>
        <dbReference type="ARBA" id="ARBA00022692"/>
    </source>
</evidence>
<organism evidence="11 12">
    <name type="scientific">Candidatus Anaerobiospirillum pullicola</name>
    <dbReference type="NCBI Taxonomy" id="2838451"/>
    <lineage>
        <taxon>Bacteria</taxon>
        <taxon>Pseudomonadati</taxon>
        <taxon>Pseudomonadota</taxon>
        <taxon>Gammaproteobacteria</taxon>
        <taxon>Aeromonadales</taxon>
        <taxon>Succinivibrionaceae</taxon>
        <taxon>Anaerobiospirillum</taxon>
    </lineage>
</organism>
<feature type="binding site" evidence="8">
    <location>
        <position position="525"/>
    </location>
    <ligand>
        <name>Mn(2+)</name>
        <dbReference type="ChEBI" id="CHEBI:29035"/>
    </ligand>
</feature>
<evidence type="ECO:0000256" key="1">
    <source>
        <dbReference type="ARBA" id="ARBA00004651"/>
    </source>
</evidence>
<evidence type="ECO:0000256" key="8">
    <source>
        <dbReference type="PIRSR" id="PIRSR005091-3"/>
    </source>
</evidence>
<dbReference type="PIRSF" id="PIRSF005091">
    <property type="entry name" value="Mmb_sulf_HI1246"/>
    <property type="match status" value="1"/>
</dbReference>
<feature type="binding site" evidence="8">
    <location>
        <position position="310"/>
    </location>
    <ligand>
        <name>Mn(2+)</name>
        <dbReference type="ChEBI" id="CHEBI:29035"/>
    </ligand>
</feature>
<dbReference type="Proteomes" id="UP000733611">
    <property type="component" value="Unassembled WGS sequence"/>
</dbReference>
<dbReference type="SUPFAM" id="SSF53649">
    <property type="entry name" value="Alkaline phosphatase-like"/>
    <property type="match status" value="1"/>
</dbReference>
<evidence type="ECO:0000259" key="10">
    <source>
        <dbReference type="Pfam" id="PF00884"/>
    </source>
</evidence>
<keyword evidence="2" id="KW-1003">Cell membrane</keyword>
<dbReference type="PANTHER" id="PTHR47371:SF3">
    <property type="entry name" value="PHOSPHOGLYCEROL TRANSFERASE I"/>
    <property type="match status" value="1"/>
</dbReference>
<feature type="transmembrane region" description="Helical" evidence="9">
    <location>
        <begin position="36"/>
        <end position="55"/>
    </location>
</feature>
<evidence type="ECO:0000313" key="12">
    <source>
        <dbReference type="Proteomes" id="UP000733611"/>
    </source>
</evidence>
<keyword evidence="7" id="KW-0464">Manganese</keyword>
<name>A0A948TG39_9GAMM</name>
<feature type="binding site" evidence="8">
    <location>
        <position position="526"/>
    </location>
    <ligand>
        <name>Mn(2+)</name>
        <dbReference type="ChEBI" id="CHEBI:29035"/>
    </ligand>
</feature>
<accession>A0A948TG39</accession>
<keyword evidence="7" id="KW-0479">Metal-binding</keyword>
<dbReference type="GO" id="GO:0005886">
    <property type="term" value="C:plasma membrane"/>
    <property type="evidence" value="ECO:0007669"/>
    <property type="project" value="UniProtKB-SubCell"/>
</dbReference>
<dbReference type="GO" id="GO:0046872">
    <property type="term" value="F:metal ion binding"/>
    <property type="evidence" value="ECO:0007669"/>
    <property type="project" value="UniProtKB-KW"/>
</dbReference>
<evidence type="ECO:0000256" key="5">
    <source>
        <dbReference type="ARBA" id="ARBA00023136"/>
    </source>
</evidence>
<reference evidence="11" key="1">
    <citation type="journal article" date="2021" name="PeerJ">
        <title>Extensive microbial diversity within the chicken gut microbiome revealed by metagenomics and culture.</title>
        <authorList>
            <person name="Gilroy R."/>
            <person name="Ravi A."/>
            <person name="Getino M."/>
            <person name="Pursley I."/>
            <person name="Horton D.L."/>
            <person name="Alikhan N.F."/>
            <person name="Baker D."/>
            <person name="Gharbi K."/>
            <person name="Hall N."/>
            <person name="Watson M."/>
            <person name="Adriaenssens E.M."/>
            <person name="Foster-Nyarko E."/>
            <person name="Jarju S."/>
            <person name="Secka A."/>
            <person name="Antonio M."/>
            <person name="Oren A."/>
            <person name="Chaudhuri R.R."/>
            <person name="La Ragione R."/>
            <person name="Hildebrand F."/>
            <person name="Pallen M.J."/>
        </authorList>
    </citation>
    <scope>NUCLEOTIDE SEQUENCE</scope>
    <source>
        <strain evidence="11">378</strain>
    </source>
</reference>
<evidence type="ECO:0000256" key="9">
    <source>
        <dbReference type="SAM" id="Phobius"/>
    </source>
</evidence>
<proteinExistence type="predicted"/>
<dbReference type="InterPro" id="IPR017850">
    <property type="entry name" value="Alkaline_phosphatase_core_sf"/>
</dbReference>
<dbReference type="Gene3D" id="3.30.1120.80">
    <property type="match status" value="1"/>
</dbReference>
<feature type="binding site" evidence="7">
    <location>
        <position position="469"/>
    </location>
    <ligand>
        <name>substrate</name>
    </ligand>
</feature>
<feature type="active site" evidence="6">
    <location>
        <position position="349"/>
    </location>
</feature>
<feature type="domain" description="Sulfatase N-terminal" evidence="10">
    <location>
        <begin position="303"/>
        <end position="575"/>
    </location>
</feature>
<gene>
    <name evidence="11" type="ORF">H9847_05970</name>
</gene>
<feature type="transmembrane region" description="Helical" evidence="9">
    <location>
        <begin position="190"/>
        <end position="209"/>
    </location>
</feature>
<protein>
    <submittedName>
        <fullName evidence="11">LTA synthase family protein</fullName>
    </submittedName>
</protein>
<dbReference type="CDD" id="cd16015">
    <property type="entry name" value="LTA_synthase"/>
    <property type="match status" value="1"/>
</dbReference>
<keyword evidence="4 9" id="KW-1133">Transmembrane helix</keyword>
<keyword evidence="3 9" id="KW-0812">Transmembrane</keyword>
<evidence type="ECO:0000256" key="4">
    <source>
        <dbReference type="ARBA" id="ARBA00022989"/>
    </source>
</evidence>
<feature type="transmembrane region" description="Helical" evidence="9">
    <location>
        <begin position="122"/>
        <end position="140"/>
    </location>
</feature>
<feature type="transmembrane region" description="Helical" evidence="9">
    <location>
        <begin position="62"/>
        <end position="80"/>
    </location>
</feature>
<evidence type="ECO:0000256" key="7">
    <source>
        <dbReference type="PIRSR" id="PIRSR005091-2"/>
    </source>
</evidence>
<keyword evidence="5 9" id="KW-0472">Membrane</keyword>